<protein>
    <recommendedName>
        <fullName evidence="4">Gliding motility-associated C-terminal domain-containing protein</fullName>
    </recommendedName>
</protein>
<proteinExistence type="predicted"/>
<organism evidence="2 3">
    <name type="scientific">Aureibacter tunicatorum</name>
    <dbReference type="NCBI Taxonomy" id="866807"/>
    <lineage>
        <taxon>Bacteria</taxon>
        <taxon>Pseudomonadati</taxon>
        <taxon>Bacteroidota</taxon>
        <taxon>Cytophagia</taxon>
        <taxon>Cytophagales</taxon>
        <taxon>Persicobacteraceae</taxon>
        <taxon>Aureibacter</taxon>
    </lineage>
</organism>
<feature type="signal peptide" evidence="1">
    <location>
        <begin position="1"/>
        <end position="22"/>
    </location>
</feature>
<comment type="caution">
    <text evidence="2">The sequence shown here is derived from an EMBL/GenBank/DDBJ whole genome shotgun (WGS) entry which is preliminary data.</text>
</comment>
<dbReference type="EMBL" id="JAVDQD010000002">
    <property type="protein sequence ID" value="MDR6239035.1"/>
    <property type="molecule type" value="Genomic_DNA"/>
</dbReference>
<gene>
    <name evidence="2" type="ORF">HNQ88_002072</name>
</gene>
<keyword evidence="1" id="KW-0732">Signal</keyword>
<dbReference type="RefSeq" id="WP_309938542.1">
    <property type="nucleotide sequence ID" value="NZ_AP025305.1"/>
</dbReference>
<keyword evidence="3" id="KW-1185">Reference proteome</keyword>
<sequence length="142" mass="16007">MKNIVWILFFFIVALAMPSDVAAQCDTDRYSEDCLGKMNTDFTFVKKIDVDGKGGTKDKVETSYVFTKGTEYFLNVCNDDGEEGIVVNLYNSKRQLVGTNYFNGKFYSNIKFPCNATGIYYIAYTFKDAPTYCGGSVIGFKR</sequence>
<evidence type="ECO:0008006" key="4">
    <source>
        <dbReference type="Google" id="ProtNLM"/>
    </source>
</evidence>
<evidence type="ECO:0000313" key="3">
    <source>
        <dbReference type="Proteomes" id="UP001185092"/>
    </source>
</evidence>
<dbReference type="Proteomes" id="UP001185092">
    <property type="component" value="Unassembled WGS sequence"/>
</dbReference>
<name>A0AAE4BSN2_9BACT</name>
<evidence type="ECO:0000256" key="1">
    <source>
        <dbReference type="SAM" id="SignalP"/>
    </source>
</evidence>
<reference evidence="2" key="1">
    <citation type="submission" date="2023-07" db="EMBL/GenBank/DDBJ databases">
        <title>Genomic Encyclopedia of Type Strains, Phase IV (KMG-IV): sequencing the most valuable type-strain genomes for metagenomic binning, comparative biology and taxonomic classification.</title>
        <authorList>
            <person name="Goeker M."/>
        </authorList>
    </citation>
    <scope>NUCLEOTIDE SEQUENCE</scope>
    <source>
        <strain evidence="2">DSM 26174</strain>
    </source>
</reference>
<evidence type="ECO:0000313" key="2">
    <source>
        <dbReference type="EMBL" id="MDR6239035.1"/>
    </source>
</evidence>
<dbReference type="AlphaFoldDB" id="A0AAE4BSN2"/>
<accession>A0AAE4BSN2</accession>
<feature type="chain" id="PRO_5041967959" description="Gliding motility-associated C-terminal domain-containing protein" evidence="1">
    <location>
        <begin position="23"/>
        <end position="142"/>
    </location>
</feature>